<evidence type="ECO:0000256" key="3">
    <source>
        <dbReference type="PIRNR" id="PIRNR005539"/>
    </source>
</evidence>
<dbReference type="RefSeq" id="WP_353549644.1">
    <property type="nucleotide sequence ID" value="NZ_AP029612.1"/>
</dbReference>
<dbReference type="InterPro" id="IPR002410">
    <property type="entry name" value="Peptidase_S33"/>
</dbReference>
<reference evidence="7" key="1">
    <citation type="submission" date="2024-02" db="EMBL/GenBank/DDBJ databases">
        <title>Sediminibacterium planktonica sp. nov. and Sediminibacterium longus sp. nov., isolated from surface lake and river water.</title>
        <authorList>
            <person name="Watanabe K."/>
            <person name="Takemine S."/>
            <person name="Ishii Y."/>
            <person name="Ogata Y."/>
            <person name="Shindo C."/>
            <person name="Suda W."/>
        </authorList>
    </citation>
    <scope>NUCLEOTIDE SEQUENCE</scope>
    <source>
        <strain evidence="7">KACHI17</strain>
    </source>
</reference>
<evidence type="ECO:0000256" key="2">
    <source>
        <dbReference type="ARBA" id="ARBA00022801"/>
    </source>
</evidence>
<dbReference type="Pfam" id="PF00561">
    <property type="entry name" value="Abhydrolase_1"/>
    <property type="match status" value="1"/>
</dbReference>
<keyword evidence="2 3" id="KW-0378">Hydrolase</keyword>
<dbReference type="PROSITE" id="PS51257">
    <property type="entry name" value="PROKAR_LIPOPROTEIN"/>
    <property type="match status" value="1"/>
</dbReference>
<organism evidence="7">
    <name type="scientific">Sediminibacterium sp. KACHI17</name>
    <dbReference type="NCBI Taxonomy" id="1751071"/>
    <lineage>
        <taxon>Bacteria</taxon>
        <taxon>Pseudomonadati</taxon>
        <taxon>Bacteroidota</taxon>
        <taxon>Chitinophagia</taxon>
        <taxon>Chitinophagales</taxon>
        <taxon>Chitinophagaceae</taxon>
        <taxon>Sediminibacterium</taxon>
    </lineage>
</organism>
<feature type="signal peptide" evidence="5">
    <location>
        <begin position="1"/>
        <end position="21"/>
    </location>
</feature>
<dbReference type="PANTHER" id="PTHR43798">
    <property type="entry name" value="MONOACYLGLYCEROL LIPASE"/>
    <property type="match status" value="1"/>
</dbReference>
<evidence type="ECO:0000256" key="4">
    <source>
        <dbReference type="PIRSR" id="PIRSR005539-1"/>
    </source>
</evidence>
<evidence type="ECO:0000313" key="7">
    <source>
        <dbReference type="EMBL" id="BFG69316.1"/>
    </source>
</evidence>
<dbReference type="InterPro" id="IPR005945">
    <property type="entry name" value="Pro_imino_pep"/>
</dbReference>
<dbReference type="InterPro" id="IPR029058">
    <property type="entry name" value="AB_hydrolase_fold"/>
</dbReference>
<dbReference type="PANTHER" id="PTHR43798:SF33">
    <property type="entry name" value="HYDROLASE, PUTATIVE (AFU_ORTHOLOGUE AFUA_2G14860)-RELATED"/>
    <property type="match status" value="1"/>
</dbReference>
<accession>A0AAT9GFB6</accession>
<dbReference type="Gene3D" id="3.40.50.1820">
    <property type="entry name" value="alpha/beta hydrolase"/>
    <property type="match status" value="1"/>
</dbReference>
<feature type="active site" evidence="4">
    <location>
        <position position="268"/>
    </location>
</feature>
<protein>
    <submittedName>
        <fullName evidence="7">Proline iminopeptidase-family hydrolase</fullName>
    </submittedName>
</protein>
<dbReference type="SUPFAM" id="SSF53474">
    <property type="entry name" value="alpha/beta-Hydrolases"/>
    <property type="match status" value="1"/>
</dbReference>
<proteinExistence type="inferred from homology"/>
<dbReference type="GO" id="GO:0008233">
    <property type="term" value="F:peptidase activity"/>
    <property type="evidence" value="ECO:0007669"/>
    <property type="project" value="InterPro"/>
</dbReference>
<feature type="domain" description="AB hydrolase-1" evidence="6">
    <location>
        <begin position="55"/>
        <end position="299"/>
    </location>
</feature>
<dbReference type="PRINTS" id="PR00111">
    <property type="entry name" value="ABHYDROLASE"/>
</dbReference>
<name>A0AAT9GFB6_9BACT</name>
<feature type="chain" id="PRO_5043613829" evidence="5">
    <location>
        <begin position="22"/>
        <end position="316"/>
    </location>
</feature>
<gene>
    <name evidence="7" type="ORF">KACHI17_01970</name>
</gene>
<dbReference type="InterPro" id="IPR050266">
    <property type="entry name" value="AB_hydrolase_sf"/>
</dbReference>
<dbReference type="EMBL" id="AP029612">
    <property type="protein sequence ID" value="BFG69316.1"/>
    <property type="molecule type" value="Genomic_DNA"/>
</dbReference>
<evidence type="ECO:0000256" key="5">
    <source>
        <dbReference type="SAM" id="SignalP"/>
    </source>
</evidence>
<feature type="active site" description="Proton donor" evidence="4">
    <location>
        <position position="295"/>
    </location>
</feature>
<dbReference type="InterPro" id="IPR000073">
    <property type="entry name" value="AB_hydrolase_1"/>
</dbReference>
<dbReference type="PIRSF" id="PIRSF005539">
    <property type="entry name" value="Pept_S33_TRI_F1"/>
    <property type="match status" value="1"/>
</dbReference>
<feature type="active site" description="Nucleophile" evidence="4">
    <location>
        <position position="130"/>
    </location>
</feature>
<dbReference type="PRINTS" id="PR00793">
    <property type="entry name" value="PROAMNOPTASE"/>
</dbReference>
<comment type="similarity">
    <text evidence="1 3">Belongs to the peptidase S33 family.</text>
</comment>
<keyword evidence="5" id="KW-0732">Signal</keyword>
<dbReference type="NCBIfam" id="TIGR01250">
    <property type="entry name" value="pro_imino_pep_2"/>
    <property type="match status" value="1"/>
</dbReference>
<evidence type="ECO:0000256" key="1">
    <source>
        <dbReference type="ARBA" id="ARBA00010088"/>
    </source>
</evidence>
<evidence type="ECO:0000259" key="6">
    <source>
        <dbReference type="Pfam" id="PF00561"/>
    </source>
</evidence>
<dbReference type="AlphaFoldDB" id="A0AAT9GFB6"/>
<dbReference type="GO" id="GO:0006508">
    <property type="term" value="P:proteolysis"/>
    <property type="evidence" value="ECO:0007669"/>
    <property type="project" value="InterPro"/>
</dbReference>
<dbReference type="GO" id="GO:0016020">
    <property type="term" value="C:membrane"/>
    <property type="evidence" value="ECO:0007669"/>
    <property type="project" value="TreeGrafter"/>
</dbReference>
<sequence>MTRIIYYFLFAMMTLMLFACADKTSAPTLTPHEGFVEVKGGKIWYRVWGSGDGIPVVMLHGGPGFTSYYLTPLADSLSKERTVIVFDQLGCGRSDQLSDTSLMNMQAHVDQVSALLKALKIETFDLYGHSFGTMLATDFYLQHPENIRSVVLASPCLRTKNWMLDADTLMMQLPDSTAQVLQNFRKGVRQDSVQLANALTVYYSNFYNRKQPLSPYVDSSLRLQSLQVYRHMWGPEEFMATGNLKAYDRTPDLEKIKVPVLFTTGQYDAARPSTVKSYQRLIKGAVFEEIPAAGHSTMTDHIEADLKVLKAFWNKL</sequence>